<feature type="domain" description="T-box" evidence="8">
    <location>
        <begin position="118"/>
        <end position="305"/>
    </location>
</feature>
<evidence type="ECO:0000256" key="4">
    <source>
        <dbReference type="ARBA" id="ARBA00023163"/>
    </source>
</evidence>
<dbReference type="PANTHER" id="PTHR11267:SF190">
    <property type="entry name" value="T-BOX TRANSCRIPTION FACTOR TBX20"/>
    <property type="match status" value="1"/>
</dbReference>
<dbReference type="Gene3D" id="2.60.40.820">
    <property type="entry name" value="Transcription factor, T-box"/>
    <property type="match status" value="1"/>
</dbReference>
<dbReference type="PRINTS" id="PR00938">
    <property type="entry name" value="BRACHYURY"/>
</dbReference>
<keyword evidence="9" id="KW-1185">Reference proteome</keyword>
<dbReference type="InterPro" id="IPR008967">
    <property type="entry name" value="p53-like_TF_DNA-bd_sf"/>
</dbReference>
<evidence type="ECO:0000256" key="7">
    <source>
        <dbReference type="SAM" id="MobiDB-lite"/>
    </source>
</evidence>
<reference evidence="10" key="1">
    <citation type="submission" date="2025-08" db="UniProtKB">
        <authorList>
            <consortium name="RefSeq"/>
        </authorList>
    </citation>
    <scope>IDENTIFICATION</scope>
    <source>
        <tissue evidence="10">Muscle</tissue>
    </source>
</reference>
<keyword evidence="3 6" id="KW-0238">DNA-binding</keyword>
<dbReference type="SMART" id="SM00425">
    <property type="entry name" value="TBOX"/>
    <property type="match status" value="1"/>
</dbReference>
<keyword evidence="2" id="KW-0805">Transcription regulation</keyword>
<keyword evidence="4" id="KW-0804">Transcription</keyword>
<dbReference type="PROSITE" id="PS01283">
    <property type="entry name" value="TBOX_1"/>
    <property type="match status" value="1"/>
</dbReference>
<dbReference type="SUPFAM" id="SSF49417">
    <property type="entry name" value="p53-like transcription factors"/>
    <property type="match status" value="1"/>
</dbReference>
<protein>
    <submittedName>
        <fullName evidence="10">T-box transcription factor TBX20-like isoform X1</fullName>
    </submittedName>
</protein>
<keyword evidence="5 6" id="KW-0539">Nucleus</keyword>
<evidence type="ECO:0000259" key="8">
    <source>
        <dbReference type="PROSITE" id="PS50252"/>
    </source>
</evidence>
<dbReference type="PRINTS" id="PR00937">
    <property type="entry name" value="TBOX"/>
</dbReference>
<proteinExistence type="predicted"/>
<sequence>MTPPDCEAISPLEKLVVRTTSPGQLIEVVSSSTCSVTKGPISDDFTLEEEDAKVADISDEDISINTEHIKREDEPSSSGISGDKNDQACHNSGKVKQENPQVLPRCNCEELKRADAYLETKDLWEKFHELGTEMIITKSGRRMFPTLRISFSGVDAQTKYAVLLDIVPVDNKRYRYAYHRSSWLVAGKADPPSPARIYLHPDSPFTGDQLKKQVVSFEKVKLTNNDMDKQCHIILNSMHKYQPRIHLVKLGSDHPNPIHITDLEAEQSRTYIFPETVFTAVTAYQNQLITKLKIDSNPFAKGFRDSSRLSDLESRGSVETLLREHAFRHSPFRAFMSGDIPSDQAALAQAAALGRVPPPTELLLMASQAGNPWKMPGMPFSMAELSSFMNAHQQQANHLANLYFGLPRTMFPQLSTVSASSTVTGTAAAVAASAENIRNPPGHLPLPAALQFSSSRPIQTTLPPISSITAGSSSLTPSQLYSSRLHLSSLYPGLKFHPYFRPRLLQNSSSKSPLDAESEGILP</sequence>
<dbReference type="Pfam" id="PF00907">
    <property type="entry name" value="T-box"/>
    <property type="match status" value="1"/>
</dbReference>
<gene>
    <name evidence="10" type="primary">LOC106461879</name>
</gene>
<dbReference type="Proteomes" id="UP000694941">
    <property type="component" value="Unplaced"/>
</dbReference>
<evidence type="ECO:0000256" key="5">
    <source>
        <dbReference type="ARBA" id="ARBA00023242"/>
    </source>
</evidence>
<dbReference type="RefSeq" id="XP_022244667.1">
    <property type="nucleotide sequence ID" value="XM_022388959.1"/>
</dbReference>
<evidence type="ECO:0000256" key="1">
    <source>
        <dbReference type="ARBA" id="ARBA00004123"/>
    </source>
</evidence>
<evidence type="ECO:0000313" key="10">
    <source>
        <dbReference type="RefSeq" id="XP_022244667.1"/>
    </source>
</evidence>
<evidence type="ECO:0000256" key="2">
    <source>
        <dbReference type="ARBA" id="ARBA00023015"/>
    </source>
</evidence>
<dbReference type="InterPro" id="IPR046360">
    <property type="entry name" value="T-box_DNA-bd"/>
</dbReference>
<comment type="caution">
    <text evidence="6">Lacks conserved residue(s) required for the propagation of feature annotation.</text>
</comment>
<dbReference type="InterPro" id="IPR018186">
    <property type="entry name" value="TF_T-box_CS"/>
</dbReference>
<evidence type="ECO:0000256" key="6">
    <source>
        <dbReference type="PROSITE-ProRule" id="PRU00201"/>
    </source>
</evidence>
<dbReference type="InterPro" id="IPR002070">
    <property type="entry name" value="TF_Brachyury"/>
</dbReference>
<feature type="region of interest" description="Disordered" evidence="7">
    <location>
        <begin position="68"/>
        <end position="96"/>
    </location>
</feature>
<dbReference type="InterPro" id="IPR001699">
    <property type="entry name" value="TF_T-box"/>
</dbReference>
<dbReference type="CDD" id="cd20193">
    <property type="entry name" value="T-box_TBX20-like"/>
    <property type="match status" value="1"/>
</dbReference>
<accession>A0ABM1SM11</accession>
<evidence type="ECO:0000256" key="3">
    <source>
        <dbReference type="ARBA" id="ARBA00023125"/>
    </source>
</evidence>
<dbReference type="GeneID" id="106461879"/>
<dbReference type="PROSITE" id="PS50252">
    <property type="entry name" value="TBOX_3"/>
    <property type="match status" value="1"/>
</dbReference>
<dbReference type="PANTHER" id="PTHR11267">
    <property type="entry name" value="T-BOX PROTEIN-RELATED"/>
    <property type="match status" value="1"/>
</dbReference>
<evidence type="ECO:0000313" key="9">
    <source>
        <dbReference type="Proteomes" id="UP000694941"/>
    </source>
</evidence>
<name>A0ABM1SM11_LIMPO</name>
<comment type="subcellular location">
    <subcellularLocation>
        <location evidence="1 6">Nucleus</location>
    </subcellularLocation>
</comment>
<dbReference type="InterPro" id="IPR036960">
    <property type="entry name" value="T-box_sf"/>
</dbReference>
<organism evidence="9 10">
    <name type="scientific">Limulus polyphemus</name>
    <name type="common">Atlantic horseshoe crab</name>
    <dbReference type="NCBI Taxonomy" id="6850"/>
    <lineage>
        <taxon>Eukaryota</taxon>
        <taxon>Metazoa</taxon>
        <taxon>Ecdysozoa</taxon>
        <taxon>Arthropoda</taxon>
        <taxon>Chelicerata</taxon>
        <taxon>Merostomata</taxon>
        <taxon>Xiphosura</taxon>
        <taxon>Limulidae</taxon>
        <taxon>Limulus</taxon>
    </lineage>
</organism>